<feature type="domain" description="FAD-binding" evidence="5">
    <location>
        <begin position="198"/>
        <end position="385"/>
    </location>
</feature>
<evidence type="ECO:0000259" key="5">
    <source>
        <dbReference type="Pfam" id="PF01494"/>
    </source>
</evidence>
<dbReference type="InterPro" id="IPR036249">
    <property type="entry name" value="Thioredoxin-like_sf"/>
</dbReference>
<dbReference type="InterPro" id="IPR038220">
    <property type="entry name" value="PHOX_C_sf"/>
</dbReference>
<dbReference type="PANTHER" id="PTHR43004:SF10">
    <property type="entry name" value="2-MONOOXYGENASE, PUTATIVE (AFU_ORTHOLOGUE AFUA_6G11480)-RELATED"/>
    <property type="match status" value="1"/>
</dbReference>
<dbReference type="SUPFAM" id="SSF52833">
    <property type="entry name" value="Thioredoxin-like"/>
    <property type="match status" value="1"/>
</dbReference>
<keyword evidence="3" id="KW-0274">FAD</keyword>
<evidence type="ECO:0000256" key="1">
    <source>
        <dbReference type="ARBA" id="ARBA00007801"/>
    </source>
</evidence>
<reference evidence="7" key="1">
    <citation type="journal article" date="2021" name="IMA Fungus">
        <title>Genomic characterization of three marine fungi, including Emericellopsis atlantica sp. nov. with signatures of a generalist lifestyle and marine biomass degradation.</title>
        <authorList>
            <person name="Hagestad O.C."/>
            <person name="Hou L."/>
            <person name="Andersen J.H."/>
            <person name="Hansen E.H."/>
            <person name="Altermark B."/>
            <person name="Li C."/>
            <person name="Kuhnert E."/>
            <person name="Cox R.J."/>
            <person name="Crous P.W."/>
            <person name="Spatafora J.W."/>
            <person name="Lail K."/>
            <person name="Amirebrahimi M."/>
            <person name="Lipzen A."/>
            <person name="Pangilinan J."/>
            <person name="Andreopoulos W."/>
            <person name="Hayes R.D."/>
            <person name="Ng V."/>
            <person name="Grigoriev I.V."/>
            <person name="Jackson S.A."/>
            <person name="Sutton T.D.S."/>
            <person name="Dobson A.D.W."/>
            <person name="Rama T."/>
        </authorList>
    </citation>
    <scope>NUCLEOTIDE SEQUENCE</scope>
    <source>
        <strain evidence="7">TRa018bII</strain>
    </source>
</reference>
<proteinExistence type="inferred from homology"/>
<dbReference type="InterPro" id="IPR036188">
    <property type="entry name" value="FAD/NAD-bd_sf"/>
</dbReference>
<keyword evidence="4" id="KW-0560">Oxidoreductase</keyword>
<sequence>MSSNKTSVLIAGSGSAGLSAALWLSIHKIPYRILDSRAGPLEKGQADGVQCRTVEIFESFGLVDPLLREAYWVNEVVFWNAGESEGGTGIVKTRSAPDTARGLSRQPHVILNQARINALLLGAMRMHNGQEVEYGKKVTGVAVDSTSAPDPEAYPVTATVEWSNGEKEAIQARYVLVSRQPPPPSTRLAEMRLTRRCVKGSDGAHSLIRKSLSIPMLGDSTSALWGVMDIYPLTNFPDIRKKSIIHSAHGAILTIPREGGSLVRFYVELPSSQAPKSVTLEQLQDASRKAFAPYEMDFSDTYWWSAYYIGQRLAERFVEQDRVFLAGDACHTHSPKAGQGMNVSLQDGYNIGWKLAHVLRGLSPPSLLETYALERYQVARTLIDFDRAWTRQMSAGKTRTEDGTEEDFSETFVKAGRYTAGLTATYDDSPITSAENSSQNLAPGLVVGMRFPSTQVVRFCDVKPMQLANALPSDGRWRIVIFAGDLAKRGSIARLEKLGKYLYSHPTAPIPHFTPPDADIDSVIEAIIILSGDRLKTDQEDIPECFTPKTGKWGMRDLHKIHMDAGSYNHGHGHAYEFYGINEQEGAVVMVRPDQSVSMVLEINDHAAIGKFLAGFLLPQRS</sequence>
<evidence type="ECO:0000313" key="8">
    <source>
        <dbReference type="Proteomes" id="UP000824998"/>
    </source>
</evidence>
<dbReference type="InterPro" id="IPR002938">
    <property type="entry name" value="FAD-bd"/>
</dbReference>
<gene>
    <name evidence="7" type="ORF">BJ875DRAFT_443200</name>
</gene>
<accession>A0A9P7YEW4</accession>
<evidence type="ECO:0000259" key="6">
    <source>
        <dbReference type="Pfam" id="PF07976"/>
    </source>
</evidence>
<dbReference type="GO" id="GO:0071949">
    <property type="term" value="F:FAD binding"/>
    <property type="evidence" value="ECO:0007669"/>
    <property type="project" value="InterPro"/>
</dbReference>
<organism evidence="7 8">
    <name type="scientific">Amylocarpus encephaloides</name>
    <dbReference type="NCBI Taxonomy" id="45428"/>
    <lineage>
        <taxon>Eukaryota</taxon>
        <taxon>Fungi</taxon>
        <taxon>Dikarya</taxon>
        <taxon>Ascomycota</taxon>
        <taxon>Pezizomycotina</taxon>
        <taxon>Leotiomycetes</taxon>
        <taxon>Helotiales</taxon>
        <taxon>Helotiales incertae sedis</taxon>
        <taxon>Amylocarpus</taxon>
    </lineage>
</organism>
<dbReference type="InterPro" id="IPR050641">
    <property type="entry name" value="RIFMO-like"/>
</dbReference>
<dbReference type="Gene3D" id="3.40.30.20">
    <property type="match status" value="1"/>
</dbReference>
<dbReference type="Pfam" id="PF07976">
    <property type="entry name" value="Phe_hydrox_dim"/>
    <property type="match status" value="1"/>
</dbReference>
<dbReference type="Proteomes" id="UP000824998">
    <property type="component" value="Unassembled WGS sequence"/>
</dbReference>
<evidence type="ECO:0000256" key="4">
    <source>
        <dbReference type="ARBA" id="ARBA00023002"/>
    </source>
</evidence>
<dbReference type="GO" id="GO:0016709">
    <property type="term" value="F:oxidoreductase activity, acting on paired donors, with incorporation or reduction of molecular oxygen, NAD(P)H as one donor, and incorporation of one atom of oxygen"/>
    <property type="evidence" value="ECO:0007669"/>
    <property type="project" value="UniProtKB-ARBA"/>
</dbReference>
<feature type="domain" description="Phenol hydroxylase-like C-terminal dimerisation" evidence="6">
    <location>
        <begin position="425"/>
        <end position="620"/>
    </location>
</feature>
<dbReference type="SUPFAM" id="SSF51905">
    <property type="entry name" value="FAD/NAD(P)-binding domain"/>
    <property type="match status" value="1"/>
</dbReference>
<dbReference type="PRINTS" id="PR00420">
    <property type="entry name" value="RNGMNOXGNASE"/>
</dbReference>
<dbReference type="Gene3D" id="3.30.9.10">
    <property type="entry name" value="D-Amino Acid Oxidase, subunit A, domain 2"/>
    <property type="match status" value="1"/>
</dbReference>
<evidence type="ECO:0000256" key="3">
    <source>
        <dbReference type="ARBA" id="ARBA00022827"/>
    </source>
</evidence>
<dbReference type="InterPro" id="IPR012941">
    <property type="entry name" value="Phe_hydrox_C_dim_dom"/>
</dbReference>
<comment type="caution">
    <text evidence="7">The sequence shown here is derived from an EMBL/GenBank/DDBJ whole genome shotgun (WGS) entry which is preliminary data.</text>
</comment>
<name>A0A9P7YEW4_9HELO</name>
<feature type="domain" description="FAD-binding" evidence="5">
    <location>
        <begin position="5"/>
        <end position="175"/>
    </location>
</feature>
<evidence type="ECO:0000313" key="7">
    <source>
        <dbReference type="EMBL" id="KAG9232386.1"/>
    </source>
</evidence>
<keyword evidence="2" id="KW-0285">Flavoprotein</keyword>
<dbReference type="AlphaFoldDB" id="A0A9P7YEW4"/>
<dbReference type="OrthoDB" id="1716816at2759"/>
<dbReference type="Pfam" id="PF01494">
    <property type="entry name" value="FAD_binding_3"/>
    <property type="match status" value="2"/>
</dbReference>
<evidence type="ECO:0000256" key="2">
    <source>
        <dbReference type="ARBA" id="ARBA00022630"/>
    </source>
</evidence>
<dbReference type="PANTHER" id="PTHR43004">
    <property type="entry name" value="TRK SYSTEM POTASSIUM UPTAKE PROTEIN"/>
    <property type="match status" value="1"/>
</dbReference>
<protein>
    <submittedName>
        <fullName evidence="7">Thioredoxin-like protein</fullName>
    </submittedName>
</protein>
<dbReference type="Gene3D" id="3.50.50.60">
    <property type="entry name" value="FAD/NAD(P)-binding domain"/>
    <property type="match status" value="1"/>
</dbReference>
<comment type="similarity">
    <text evidence="1">Belongs to the PheA/TfdB FAD monooxygenase family.</text>
</comment>
<dbReference type="CDD" id="cd02979">
    <property type="entry name" value="PHOX_C"/>
    <property type="match status" value="1"/>
</dbReference>
<keyword evidence="8" id="KW-1185">Reference proteome</keyword>
<dbReference type="SUPFAM" id="SSF54373">
    <property type="entry name" value="FAD-linked reductases, C-terminal domain"/>
    <property type="match status" value="1"/>
</dbReference>
<dbReference type="EMBL" id="MU251551">
    <property type="protein sequence ID" value="KAG9232386.1"/>
    <property type="molecule type" value="Genomic_DNA"/>
</dbReference>